<feature type="region of interest" description="Disordered" evidence="7">
    <location>
        <begin position="121"/>
        <end position="151"/>
    </location>
</feature>
<evidence type="ECO:0000256" key="2">
    <source>
        <dbReference type="ARBA" id="ARBA00008573"/>
    </source>
</evidence>
<feature type="transmembrane region" description="Helical" evidence="8">
    <location>
        <begin position="21"/>
        <end position="38"/>
    </location>
</feature>
<dbReference type="EMBL" id="HBIV01049791">
    <property type="protein sequence ID" value="CAE0682654.1"/>
    <property type="molecule type" value="Transcribed_RNA"/>
</dbReference>
<evidence type="ECO:0000256" key="1">
    <source>
        <dbReference type="ARBA" id="ARBA00004141"/>
    </source>
</evidence>
<dbReference type="GO" id="GO:0016020">
    <property type="term" value="C:membrane"/>
    <property type="evidence" value="ECO:0007669"/>
    <property type="project" value="UniProtKB-SubCell"/>
</dbReference>
<evidence type="ECO:0000256" key="6">
    <source>
        <dbReference type="RuleBase" id="RU362006"/>
    </source>
</evidence>
<comment type="subcellular location">
    <subcellularLocation>
        <location evidence="1 6">Membrane</location>
        <topology evidence="1 6">Multi-pass membrane protein</topology>
    </subcellularLocation>
</comment>
<keyword evidence="4 8" id="KW-1133">Transmembrane helix</keyword>
<keyword evidence="5 8" id="KW-0472">Membrane</keyword>
<accession>A0A7S4E0L3</accession>
<dbReference type="PANTHER" id="PTHR12300">
    <property type="entry name" value="HVA22-LIKE PROTEINS"/>
    <property type="match status" value="1"/>
</dbReference>
<feature type="transmembrane region" description="Helical" evidence="8">
    <location>
        <begin position="58"/>
        <end position="80"/>
    </location>
</feature>
<reference evidence="9" key="1">
    <citation type="submission" date="2021-01" db="EMBL/GenBank/DDBJ databases">
        <authorList>
            <person name="Corre E."/>
            <person name="Pelletier E."/>
            <person name="Niang G."/>
            <person name="Scheremetjew M."/>
            <person name="Finn R."/>
            <person name="Kale V."/>
            <person name="Holt S."/>
            <person name="Cochrane G."/>
            <person name="Meng A."/>
            <person name="Brown T."/>
            <person name="Cohen L."/>
        </authorList>
    </citation>
    <scope>NUCLEOTIDE SEQUENCE</scope>
    <source>
        <strain evidence="9">CCCM811</strain>
    </source>
</reference>
<gene>
    <name evidence="9" type="ORF">LGLO00237_LOCUS34442</name>
</gene>
<dbReference type="Pfam" id="PF03134">
    <property type="entry name" value="TB2_DP1_HVA22"/>
    <property type="match status" value="1"/>
</dbReference>
<evidence type="ECO:0008006" key="10">
    <source>
        <dbReference type="Google" id="ProtNLM"/>
    </source>
</evidence>
<sequence>MPSLFRHWSLIFFQIKRPTELAINEMLTYWVVWGVFTTTESSSDRLFSWFPIYYAIKFMLLLWCLLPGSQGSAIIYNYVLKPIFMKHHERIDNGLRHTRHHVSATLDRMFFKRLLSKDYGRAKSGGSIPTNGDEKRRKLETPVQVGEYKTM</sequence>
<evidence type="ECO:0000256" key="4">
    <source>
        <dbReference type="ARBA" id="ARBA00022989"/>
    </source>
</evidence>
<dbReference type="PANTHER" id="PTHR12300:SF161">
    <property type="entry name" value="RECEPTOR EXPRESSION-ENHANCING PROTEIN"/>
    <property type="match status" value="1"/>
</dbReference>
<evidence type="ECO:0000256" key="7">
    <source>
        <dbReference type="SAM" id="MobiDB-lite"/>
    </source>
</evidence>
<evidence type="ECO:0000313" key="9">
    <source>
        <dbReference type="EMBL" id="CAE0682654.1"/>
    </source>
</evidence>
<dbReference type="InterPro" id="IPR004345">
    <property type="entry name" value="TB2_DP1_HVA22"/>
</dbReference>
<proteinExistence type="inferred from homology"/>
<comment type="similarity">
    <text evidence="2 6">Belongs to the DP1 family.</text>
</comment>
<name>A0A7S4E0L3_9EUKA</name>
<evidence type="ECO:0000256" key="3">
    <source>
        <dbReference type="ARBA" id="ARBA00022692"/>
    </source>
</evidence>
<evidence type="ECO:0000256" key="5">
    <source>
        <dbReference type="ARBA" id="ARBA00023136"/>
    </source>
</evidence>
<dbReference type="AlphaFoldDB" id="A0A7S4E0L3"/>
<protein>
    <recommendedName>
        <fullName evidence="10">Receptor expression-enhancing protein</fullName>
    </recommendedName>
</protein>
<organism evidence="9">
    <name type="scientific">Lotharella globosa</name>
    <dbReference type="NCBI Taxonomy" id="91324"/>
    <lineage>
        <taxon>Eukaryota</taxon>
        <taxon>Sar</taxon>
        <taxon>Rhizaria</taxon>
        <taxon>Cercozoa</taxon>
        <taxon>Chlorarachniophyceae</taxon>
        <taxon>Lotharella</taxon>
    </lineage>
</organism>
<keyword evidence="3 8" id="KW-0812">Transmembrane</keyword>
<evidence type="ECO:0000256" key="8">
    <source>
        <dbReference type="SAM" id="Phobius"/>
    </source>
</evidence>